<dbReference type="PANTHER" id="PTHR30606:SF10">
    <property type="entry name" value="PHOSPHATIDYLINOSITOL MANNOSIDE ACYLTRANSFERASE"/>
    <property type="match status" value="1"/>
</dbReference>
<dbReference type="GO" id="GO:0009247">
    <property type="term" value="P:glycolipid biosynthetic process"/>
    <property type="evidence" value="ECO:0007669"/>
    <property type="project" value="UniProtKB-ARBA"/>
</dbReference>
<comment type="caution">
    <text evidence="8">The sequence shown here is derived from an EMBL/GenBank/DDBJ whole genome shotgun (WGS) entry which is preliminary data.</text>
</comment>
<dbReference type="GO" id="GO:0005886">
    <property type="term" value="C:plasma membrane"/>
    <property type="evidence" value="ECO:0007669"/>
    <property type="project" value="UniProtKB-SubCell"/>
</dbReference>
<keyword evidence="2" id="KW-1003">Cell membrane</keyword>
<evidence type="ECO:0000256" key="2">
    <source>
        <dbReference type="ARBA" id="ARBA00022475"/>
    </source>
</evidence>
<organism evidence="8">
    <name type="scientific">candidate division WOR-3 bacterium</name>
    <dbReference type="NCBI Taxonomy" id="2052148"/>
    <lineage>
        <taxon>Bacteria</taxon>
        <taxon>Bacteria division WOR-3</taxon>
    </lineage>
</organism>
<accession>A0A7C3J6M5</accession>
<evidence type="ECO:0000256" key="1">
    <source>
        <dbReference type="ARBA" id="ARBA00004533"/>
    </source>
</evidence>
<dbReference type="AlphaFoldDB" id="A0A7C3J6M5"/>
<keyword evidence="4" id="KW-0808">Transferase</keyword>
<evidence type="ECO:0000256" key="3">
    <source>
        <dbReference type="ARBA" id="ARBA00022519"/>
    </source>
</evidence>
<reference evidence="8" key="1">
    <citation type="journal article" date="2020" name="mSystems">
        <title>Genome- and Community-Level Interaction Insights into Carbon Utilization and Element Cycling Functions of Hydrothermarchaeota in Hydrothermal Sediment.</title>
        <authorList>
            <person name="Zhou Z."/>
            <person name="Liu Y."/>
            <person name="Xu W."/>
            <person name="Pan J."/>
            <person name="Luo Z.H."/>
            <person name="Li M."/>
        </authorList>
    </citation>
    <scope>NUCLEOTIDE SEQUENCE [LARGE SCALE GENOMIC DNA]</scope>
    <source>
        <strain evidence="8">SpSt-464</strain>
    </source>
</reference>
<evidence type="ECO:0008006" key="9">
    <source>
        <dbReference type="Google" id="ProtNLM"/>
    </source>
</evidence>
<dbReference type="PANTHER" id="PTHR30606">
    <property type="entry name" value="LIPID A BIOSYNTHESIS LAUROYL ACYLTRANSFERASE"/>
    <property type="match status" value="1"/>
</dbReference>
<keyword evidence="6" id="KW-0012">Acyltransferase</keyword>
<evidence type="ECO:0000313" key="8">
    <source>
        <dbReference type="EMBL" id="HFK24170.1"/>
    </source>
</evidence>
<keyword evidence="7" id="KW-1133">Transmembrane helix</keyword>
<proteinExistence type="predicted"/>
<dbReference type="Pfam" id="PF03279">
    <property type="entry name" value="Lip_A_acyltrans"/>
    <property type="match status" value="1"/>
</dbReference>
<comment type="subcellular location">
    <subcellularLocation>
        <location evidence="1">Cell inner membrane</location>
    </subcellularLocation>
</comment>
<sequence>MKNSKNDPVVKISLFLLKYFPLKVLIILAKLISILFYNFGIKSKKRVKENLKKCHIRFSIKIYLNNATFLVENLYLLYHHPSEDRYEFQNLELLKNLVMKNEKVSIISVHYGSWEVVGQILQRKGFNISVVYQKRDEWFYDYLDAIRVKYGVKLIEKSSPLSVYKGHIENGRILSFLIDQKLNNLTTKNVNFLGIVQNLPYGWYRVIEKFKLHPVLMVTRFEKGKHKVYFYDAYGFSYEKIYRFFEKEIKKDIFQYDFFSKIFQDSNG</sequence>
<evidence type="ECO:0000256" key="6">
    <source>
        <dbReference type="ARBA" id="ARBA00023315"/>
    </source>
</evidence>
<gene>
    <name evidence="8" type="ORF">ENS15_05925</name>
</gene>
<dbReference type="CDD" id="cd07984">
    <property type="entry name" value="LPLAT_LABLAT-like"/>
    <property type="match status" value="1"/>
</dbReference>
<name>A0A7C3J6M5_UNCW3</name>
<dbReference type="GO" id="GO:0016746">
    <property type="term" value="F:acyltransferase activity"/>
    <property type="evidence" value="ECO:0007669"/>
    <property type="project" value="UniProtKB-KW"/>
</dbReference>
<protein>
    <recommendedName>
        <fullName evidence="9">Lipid A biosynthesis acyltransferase</fullName>
    </recommendedName>
</protein>
<dbReference type="InterPro" id="IPR004960">
    <property type="entry name" value="LipA_acyltrans"/>
</dbReference>
<keyword evidence="5 7" id="KW-0472">Membrane</keyword>
<keyword evidence="7" id="KW-0812">Transmembrane</keyword>
<keyword evidence="3" id="KW-0997">Cell inner membrane</keyword>
<evidence type="ECO:0000256" key="4">
    <source>
        <dbReference type="ARBA" id="ARBA00022679"/>
    </source>
</evidence>
<evidence type="ECO:0000256" key="5">
    <source>
        <dbReference type="ARBA" id="ARBA00023136"/>
    </source>
</evidence>
<feature type="transmembrane region" description="Helical" evidence="7">
    <location>
        <begin position="20"/>
        <end position="39"/>
    </location>
</feature>
<evidence type="ECO:0000256" key="7">
    <source>
        <dbReference type="SAM" id="Phobius"/>
    </source>
</evidence>
<dbReference type="EMBL" id="DSTT01000005">
    <property type="protein sequence ID" value="HFK24170.1"/>
    <property type="molecule type" value="Genomic_DNA"/>
</dbReference>